<reference evidence="1 2" key="1">
    <citation type="submission" date="2014-11" db="EMBL/GenBank/DDBJ databases">
        <title>Complete genome sequence and analysis of Lactobacillus hokkaidonensis LOOC260T.</title>
        <authorList>
            <person name="Tanizawa Y."/>
            <person name="Tohno M."/>
            <person name="Kaminuma E."/>
            <person name="Nakamura Y."/>
            <person name="Arita M."/>
        </authorList>
    </citation>
    <scope>NUCLEOTIDE SEQUENCE [LARGE SCALE GENOMIC DNA]</scope>
    <source>
        <strain evidence="1 2">LOOC260</strain>
    </source>
</reference>
<dbReference type="AlphaFoldDB" id="A0A0A1GR09"/>
<organism evidence="1 2">
    <name type="scientific">Paucilactobacillus hokkaidonensis JCM 18461</name>
    <dbReference type="NCBI Taxonomy" id="1291742"/>
    <lineage>
        <taxon>Bacteria</taxon>
        <taxon>Bacillati</taxon>
        <taxon>Bacillota</taxon>
        <taxon>Bacilli</taxon>
        <taxon>Lactobacillales</taxon>
        <taxon>Lactobacillaceae</taxon>
        <taxon>Paucilactobacillus</taxon>
    </lineage>
</organism>
<proteinExistence type="predicted"/>
<accession>A0A0A1GR09</accession>
<protein>
    <submittedName>
        <fullName evidence="1">Uncharacterized protein</fullName>
    </submittedName>
</protein>
<dbReference type="HOGENOM" id="CLU_203809_1_0_9"/>
<dbReference type="KEGG" id="lho:LOOC260_101440"/>
<evidence type="ECO:0000313" key="1">
    <source>
        <dbReference type="EMBL" id="BAP84722.1"/>
    </source>
</evidence>
<evidence type="ECO:0000313" key="2">
    <source>
        <dbReference type="Proteomes" id="UP000031620"/>
    </source>
</evidence>
<dbReference type="Proteomes" id="UP000031620">
    <property type="component" value="Chromosome"/>
</dbReference>
<sequence>METQEWVNQQVAKLIDQSTDFQEQSFYQALQDTLTEQFKRIEQLQGEVDGRMWNVGKW</sequence>
<gene>
    <name evidence="1" type="ORF">LOOC260_101440</name>
</gene>
<name>A0A0A1GR09_9LACO</name>
<dbReference type="RefSeq" id="WP_169790735.1">
    <property type="nucleotide sequence ID" value="NZ_AP014680.1"/>
</dbReference>
<dbReference type="EMBL" id="AP014680">
    <property type="protein sequence ID" value="BAP84722.1"/>
    <property type="molecule type" value="Genomic_DNA"/>
</dbReference>